<evidence type="ECO:0000313" key="3">
    <source>
        <dbReference type="Proteomes" id="UP000613768"/>
    </source>
</evidence>
<comment type="caution">
    <text evidence="2">The sequence shown here is derived from an EMBL/GenBank/DDBJ whole genome shotgun (WGS) entry which is preliminary data.</text>
</comment>
<keyword evidence="3" id="KW-1185">Reference proteome</keyword>
<evidence type="ECO:0000313" key="2">
    <source>
        <dbReference type="EMBL" id="MBD8528335.1"/>
    </source>
</evidence>
<feature type="region of interest" description="Disordered" evidence="1">
    <location>
        <begin position="359"/>
        <end position="403"/>
    </location>
</feature>
<sequence length="403" mass="43873">AAQAKPAAKEKSALTHCRVGRFWHPPLKCTSSVGYTGYYHDDESGLNYAQQRYQLPGIGRFLQVDPWEGDAQRPITLNKYLYANGNPLYYLDPDGRQACGECFALAHATSDEERGRVLRNLANRDPLIGRTVGAAIPVVQGARETTSLVEDIGSSDPEAQQRMAARRAGWEAEQREWMPYALSGPGGIGRKVFEDVGASIGTHAGELRVALDRNDYVGQGEALTGLAGDAATVGGGTVIVRRVVKSAAKSAPVTVVENPSGPNSDLDRRLSMLAENDFVGDSIEHPVRRDPLPEGVDPYQLKLFPDKAYERRVDYGNTPTAQQKASVPPGMEFDHDPVLVRHYFEGPGSGRLPGYNLTAEERRAMAASPQSGRAATPTEQRKQGAESAKYSKAQKKKWGLDQL</sequence>
<dbReference type="AlphaFoldDB" id="A0AAW3ZS28"/>
<dbReference type="InterPro" id="IPR050708">
    <property type="entry name" value="T6SS_VgrG/RHS"/>
</dbReference>
<evidence type="ECO:0000256" key="1">
    <source>
        <dbReference type="SAM" id="MobiDB-lite"/>
    </source>
</evidence>
<gene>
    <name evidence="2" type="ORF">IFO71_21530</name>
</gene>
<dbReference type="EMBL" id="JACYTR010000132">
    <property type="protein sequence ID" value="MBD8528335.1"/>
    <property type="molecule type" value="Genomic_DNA"/>
</dbReference>
<dbReference type="NCBIfam" id="TIGR03696">
    <property type="entry name" value="Rhs_assc_core"/>
    <property type="match status" value="1"/>
</dbReference>
<dbReference type="Proteomes" id="UP000613768">
    <property type="component" value="Unassembled WGS sequence"/>
</dbReference>
<dbReference type="InterPro" id="IPR022385">
    <property type="entry name" value="Rhs_assc_core"/>
</dbReference>
<dbReference type="PANTHER" id="PTHR32305:SF15">
    <property type="entry name" value="PROTEIN RHSA-RELATED"/>
    <property type="match status" value="1"/>
</dbReference>
<proteinExistence type="predicted"/>
<dbReference type="PANTHER" id="PTHR32305">
    <property type="match status" value="1"/>
</dbReference>
<dbReference type="Gene3D" id="2.180.10.10">
    <property type="entry name" value="RHS repeat-associated core"/>
    <property type="match status" value="1"/>
</dbReference>
<reference evidence="2 3" key="1">
    <citation type="submission" date="2020-09" db="EMBL/GenBank/DDBJ databases">
        <title>Pseudoxanthomonas sp. CAU 1598 isolated from sand of Yaerae Beach.</title>
        <authorList>
            <person name="Kim W."/>
        </authorList>
    </citation>
    <scope>NUCLEOTIDE SEQUENCE [LARGE SCALE GENOMIC DNA]</scope>
    <source>
        <strain evidence="2 3">CAU 1598</strain>
    </source>
</reference>
<name>A0AAW3ZS28_9GAMM</name>
<feature type="non-terminal residue" evidence="2">
    <location>
        <position position="1"/>
    </location>
</feature>
<accession>A0AAW3ZS28</accession>
<protein>
    <submittedName>
        <fullName evidence="2">RHS repeat-associated core domain-containing protein</fullName>
    </submittedName>
</protein>
<dbReference type="RefSeq" id="WP_192031749.1">
    <property type="nucleotide sequence ID" value="NZ_JACYTR010000132.1"/>
</dbReference>
<organism evidence="2 3">
    <name type="scientific">Pseudomarimonas arenosa</name>
    <dbReference type="NCBI Taxonomy" id="2774145"/>
    <lineage>
        <taxon>Bacteria</taxon>
        <taxon>Pseudomonadati</taxon>
        <taxon>Pseudomonadota</taxon>
        <taxon>Gammaproteobacteria</taxon>
        <taxon>Lysobacterales</taxon>
        <taxon>Lysobacteraceae</taxon>
        <taxon>Pseudomarimonas</taxon>
    </lineage>
</organism>